<dbReference type="SUPFAM" id="SSF53756">
    <property type="entry name" value="UDP-Glycosyltransferase/glycogen phosphorylase"/>
    <property type="match status" value="1"/>
</dbReference>
<sequence>MKILTVIGARPQFIKASVVSAAIKNTVGLNEEIIHTGQHFDANMSNIFFDQLGIPKPHYQLDINSGSHGSMTGRMLEAIEKICLESKPDRLMVYGDTNSTLAGALAAAKLHIPVAHIEAGLRSFNMRMPEEINRILTDQVSDILFCPTETAVKNLKNEGFDQKPIRVLNVGDVMQDSSMFFAERAVKGETLKAVPESNFIVATLHRAENTDDPMRLKAIVNALNYIHKNILPVVLPLHPRTQKVVKSLGLELEMLVLQPVGYLEMIWLLKHCNAVVSDSGGVQKEAFFFKKPCITMRDQTEWVELIENGVNILAGADTQNIINSTQAMLNKPIEDPFNLYGGGKASQNIANVLAGI</sequence>
<gene>
    <name evidence="3" type="primary">wecB</name>
    <name evidence="3" type="ORF">QR674_14580</name>
</gene>
<reference evidence="3 4" key="1">
    <citation type="submission" date="2023-06" db="EMBL/GenBank/DDBJ databases">
        <title>Genomic Analysis of Acinetobacter Strains Recovered from South Australian Aquatic Samples provides Insights into the Circulation of Antibiotic Resistance determinants in the Environment.</title>
        <authorList>
            <person name="Tobin L."/>
            <person name="Jarocki V.M."/>
            <person name="Kenyon J."/>
            <person name="Drigo B."/>
            <person name="Donner E."/>
            <person name="Djordjevic S.P."/>
            <person name="Hamidian M."/>
        </authorList>
    </citation>
    <scope>NUCLEOTIDE SEQUENCE [LARGE SCALE GENOMIC DNA]</scope>
    <source>
        <strain evidence="3 4">SAAc652</strain>
    </source>
</reference>
<dbReference type="InterPro" id="IPR003331">
    <property type="entry name" value="UDP_GlcNAc_Epimerase_2_dom"/>
</dbReference>
<comment type="similarity">
    <text evidence="1">Belongs to the UDP-N-acetylglucosamine 2-epimerase family.</text>
</comment>
<evidence type="ECO:0000259" key="2">
    <source>
        <dbReference type="Pfam" id="PF02350"/>
    </source>
</evidence>
<accession>A0ABU3WIG6</accession>
<organism evidence="3 4">
    <name type="scientific">Acinetobacter chinensis</name>
    <dbReference type="NCBI Taxonomy" id="2004650"/>
    <lineage>
        <taxon>Bacteria</taxon>
        <taxon>Pseudomonadati</taxon>
        <taxon>Pseudomonadota</taxon>
        <taxon>Gammaproteobacteria</taxon>
        <taxon>Moraxellales</taxon>
        <taxon>Moraxellaceae</taxon>
        <taxon>Acinetobacter</taxon>
    </lineage>
</organism>
<feature type="domain" description="UDP-N-acetylglucosamine 2-epimerase" evidence="2">
    <location>
        <begin position="22"/>
        <end position="353"/>
    </location>
</feature>
<dbReference type="Gene3D" id="3.40.50.2000">
    <property type="entry name" value="Glycogen Phosphorylase B"/>
    <property type="match status" value="2"/>
</dbReference>
<dbReference type="RefSeq" id="WP_317084985.1">
    <property type="nucleotide sequence ID" value="NZ_JASVDY010000006.1"/>
</dbReference>
<dbReference type="PANTHER" id="PTHR43174">
    <property type="entry name" value="UDP-N-ACETYLGLUCOSAMINE 2-EPIMERASE"/>
    <property type="match status" value="1"/>
</dbReference>
<dbReference type="InterPro" id="IPR029767">
    <property type="entry name" value="WecB-like"/>
</dbReference>
<dbReference type="PANTHER" id="PTHR43174:SF1">
    <property type="entry name" value="UDP-N-ACETYLGLUCOSAMINE 2-EPIMERASE"/>
    <property type="match status" value="1"/>
</dbReference>
<dbReference type="NCBIfam" id="TIGR00236">
    <property type="entry name" value="wecB"/>
    <property type="match status" value="1"/>
</dbReference>
<dbReference type="EMBL" id="JASVDY010000006">
    <property type="protein sequence ID" value="MDV2470203.1"/>
    <property type="molecule type" value="Genomic_DNA"/>
</dbReference>
<keyword evidence="4" id="KW-1185">Reference proteome</keyword>
<keyword evidence="1 3" id="KW-0413">Isomerase</keyword>
<dbReference type="CDD" id="cd03786">
    <property type="entry name" value="GTB_UDP-GlcNAc_2-Epimerase"/>
    <property type="match status" value="1"/>
</dbReference>
<comment type="caution">
    <text evidence="3">The sequence shown here is derived from an EMBL/GenBank/DDBJ whole genome shotgun (WGS) entry which is preliminary data.</text>
</comment>
<dbReference type="Pfam" id="PF02350">
    <property type="entry name" value="Epimerase_2"/>
    <property type="match status" value="1"/>
</dbReference>
<evidence type="ECO:0000256" key="1">
    <source>
        <dbReference type="RuleBase" id="RU003513"/>
    </source>
</evidence>
<dbReference type="GO" id="GO:0008761">
    <property type="term" value="F:UDP-N-acetylglucosamine 2-epimerase activity"/>
    <property type="evidence" value="ECO:0007669"/>
    <property type="project" value="UniProtKB-EC"/>
</dbReference>
<name>A0ABU3WIG6_9GAMM</name>
<dbReference type="Proteomes" id="UP001278188">
    <property type="component" value="Unassembled WGS sequence"/>
</dbReference>
<evidence type="ECO:0000313" key="3">
    <source>
        <dbReference type="EMBL" id="MDV2470203.1"/>
    </source>
</evidence>
<dbReference type="EC" id="5.1.3.14" evidence="3"/>
<evidence type="ECO:0000313" key="4">
    <source>
        <dbReference type="Proteomes" id="UP001278188"/>
    </source>
</evidence>
<proteinExistence type="inferred from homology"/>
<protein>
    <submittedName>
        <fullName evidence="3">UDP-N-acetylglucosamine 2-epimerase (Non-hydrolyzing)</fullName>
        <ecNumber evidence="3">5.1.3.14</ecNumber>
    </submittedName>
</protein>